<dbReference type="AlphaFoldDB" id="A0A0F9U292"/>
<name>A0A0F9U292_9ZZZZ</name>
<protein>
    <submittedName>
        <fullName evidence="1">Uncharacterized protein</fullName>
    </submittedName>
</protein>
<organism evidence="1">
    <name type="scientific">marine sediment metagenome</name>
    <dbReference type="NCBI Taxonomy" id="412755"/>
    <lineage>
        <taxon>unclassified sequences</taxon>
        <taxon>metagenomes</taxon>
        <taxon>ecological metagenomes</taxon>
    </lineage>
</organism>
<proteinExistence type="predicted"/>
<sequence>MAEGEGKIVVGSGVSWLLEKLQVVAEERYEYLKEGMADGVPRDEYEAMVGRCKEAKRWKKFVISEIFEEFQQAEDNALENDGLEEMPDE</sequence>
<accession>A0A0F9U292</accession>
<comment type="caution">
    <text evidence="1">The sequence shown here is derived from an EMBL/GenBank/DDBJ whole genome shotgun (WGS) entry which is preliminary data.</text>
</comment>
<reference evidence="1" key="1">
    <citation type="journal article" date="2015" name="Nature">
        <title>Complex archaea that bridge the gap between prokaryotes and eukaryotes.</title>
        <authorList>
            <person name="Spang A."/>
            <person name="Saw J.H."/>
            <person name="Jorgensen S.L."/>
            <person name="Zaremba-Niedzwiedzka K."/>
            <person name="Martijn J."/>
            <person name="Lind A.E."/>
            <person name="van Eijk R."/>
            <person name="Schleper C."/>
            <person name="Guy L."/>
            <person name="Ettema T.J."/>
        </authorList>
    </citation>
    <scope>NUCLEOTIDE SEQUENCE</scope>
</reference>
<evidence type="ECO:0000313" key="1">
    <source>
        <dbReference type="EMBL" id="KKN55446.1"/>
    </source>
</evidence>
<gene>
    <name evidence="1" type="ORF">LCGC14_0582160</name>
</gene>
<dbReference type="EMBL" id="LAZR01000884">
    <property type="protein sequence ID" value="KKN55446.1"/>
    <property type="molecule type" value="Genomic_DNA"/>
</dbReference>